<keyword evidence="8" id="KW-1185">Reference proteome</keyword>
<sequence>MLTGRDARAGESALREIVDATYMKLMSSCDINYREVVSRWEPDASGRMVAAALDLYETQGYESTTIADIAARAGVTERTFFRHFSDKREVLFAGAEDLGTRVLDEIAVMDEAPPLDMATAAYVRAAIRFESRRDFLSRRARVIAGNPNLRERELLKMSSLSAALSSGMVARGVPANTAAIAAECATVAFVIAFDRWLTDPGDTGLAQLIVGVATELKSVAANSSPEHAARNSNPGSAEQESAAAAH</sequence>
<keyword evidence="3" id="KW-0804">Transcription</keyword>
<feature type="region of interest" description="Disordered" evidence="5">
    <location>
        <begin position="221"/>
        <end position="246"/>
    </location>
</feature>
<evidence type="ECO:0000256" key="2">
    <source>
        <dbReference type="ARBA" id="ARBA00023125"/>
    </source>
</evidence>
<evidence type="ECO:0000313" key="8">
    <source>
        <dbReference type="Proteomes" id="UP001163203"/>
    </source>
</evidence>
<accession>A0ABY7BDK7</accession>
<gene>
    <name evidence="7" type="ORF">ORV05_13315</name>
</gene>
<dbReference type="PRINTS" id="PR00455">
    <property type="entry name" value="HTHTETR"/>
</dbReference>
<dbReference type="InterPro" id="IPR023772">
    <property type="entry name" value="DNA-bd_HTH_TetR-type_CS"/>
</dbReference>
<keyword evidence="2 4" id="KW-0238">DNA-binding</keyword>
<dbReference type="Proteomes" id="UP001163203">
    <property type="component" value="Chromosome"/>
</dbReference>
<evidence type="ECO:0000256" key="4">
    <source>
        <dbReference type="PROSITE-ProRule" id="PRU00335"/>
    </source>
</evidence>
<name>A0ABY7BDK7_9PSEU</name>
<feature type="domain" description="HTH tetR-type" evidence="6">
    <location>
        <begin position="42"/>
        <end position="102"/>
    </location>
</feature>
<evidence type="ECO:0000256" key="1">
    <source>
        <dbReference type="ARBA" id="ARBA00023015"/>
    </source>
</evidence>
<dbReference type="Gene3D" id="1.10.357.10">
    <property type="entry name" value="Tetracycline Repressor, domain 2"/>
    <property type="match status" value="1"/>
</dbReference>
<feature type="DNA-binding region" description="H-T-H motif" evidence="4">
    <location>
        <begin position="65"/>
        <end position="84"/>
    </location>
</feature>
<dbReference type="RefSeq" id="WP_268758801.1">
    <property type="nucleotide sequence ID" value="NZ_CP113836.1"/>
</dbReference>
<dbReference type="InterPro" id="IPR050109">
    <property type="entry name" value="HTH-type_TetR-like_transc_reg"/>
</dbReference>
<dbReference type="SUPFAM" id="SSF46689">
    <property type="entry name" value="Homeodomain-like"/>
    <property type="match status" value="1"/>
</dbReference>
<keyword evidence="1" id="KW-0805">Transcription regulation</keyword>
<dbReference type="PROSITE" id="PS01081">
    <property type="entry name" value="HTH_TETR_1"/>
    <property type="match status" value="1"/>
</dbReference>
<dbReference type="EMBL" id="CP113836">
    <property type="protein sequence ID" value="WAL68708.1"/>
    <property type="molecule type" value="Genomic_DNA"/>
</dbReference>
<protein>
    <submittedName>
        <fullName evidence="7">Helix-turn-helix domain containing protein</fullName>
    </submittedName>
</protein>
<dbReference type="PANTHER" id="PTHR30055:SF238">
    <property type="entry name" value="MYCOFACTOCIN BIOSYNTHESIS TRANSCRIPTIONAL REGULATOR MFTR-RELATED"/>
    <property type="match status" value="1"/>
</dbReference>
<reference evidence="7" key="1">
    <citation type="submission" date="2022-11" db="EMBL/GenBank/DDBJ databases">
        <authorList>
            <person name="Mo P."/>
        </authorList>
    </citation>
    <scope>NUCLEOTIDE SEQUENCE</scope>
    <source>
        <strain evidence="7">HUAS 11-8</strain>
    </source>
</reference>
<dbReference type="InterPro" id="IPR001647">
    <property type="entry name" value="HTH_TetR"/>
</dbReference>
<evidence type="ECO:0000256" key="3">
    <source>
        <dbReference type="ARBA" id="ARBA00023163"/>
    </source>
</evidence>
<organism evidence="7 8">
    <name type="scientific">Amycolatopsis cynarae</name>
    <dbReference type="NCBI Taxonomy" id="2995223"/>
    <lineage>
        <taxon>Bacteria</taxon>
        <taxon>Bacillati</taxon>
        <taxon>Actinomycetota</taxon>
        <taxon>Actinomycetes</taxon>
        <taxon>Pseudonocardiales</taxon>
        <taxon>Pseudonocardiaceae</taxon>
        <taxon>Amycolatopsis</taxon>
    </lineage>
</organism>
<evidence type="ECO:0000256" key="5">
    <source>
        <dbReference type="SAM" id="MobiDB-lite"/>
    </source>
</evidence>
<dbReference type="Pfam" id="PF00440">
    <property type="entry name" value="TetR_N"/>
    <property type="match status" value="1"/>
</dbReference>
<evidence type="ECO:0000313" key="7">
    <source>
        <dbReference type="EMBL" id="WAL68708.1"/>
    </source>
</evidence>
<dbReference type="InterPro" id="IPR009057">
    <property type="entry name" value="Homeodomain-like_sf"/>
</dbReference>
<dbReference type="PROSITE" id="PS50977">
    <property type="entry name" value="HTH_TETR_2"/>
    <property type="match status" value="1"/>
</dbReference>
<proteinExistence type="predicted"/>
<dbReference type="PANTHER" id="PTHR30055">
    <property type="entry name" value="HTH-TYPE TRANSCRIPTIONAL REGULATOR RUTR"/>
    <property type="match status" value="1"/>
</dbReference>
<evidence type="ECO:0000259" key="6">
    <source>
        <dbReference type="PROSITE" id="PS50977"/>
    </source>
</evidence>
<feature type="compositionally biased region" description="Polar residues" evidence="5">
    <location>
        <begin position="221"/>
        <end position="239"/>
    </location>
</feature>